<evidence type="ECO:0000256" key="2">
    <source>
        <dbReference type="ARBA" id="ARBA00011738"/>
    </source>
</evidence>
<comment type="similarity">
    <text evidence="1 6">Belongs to the glycosyl hydrolase 1 family.</text>
</comment>
<evidence type="ECO:0000256" key="6">
    <source>
        <dbReference type="RuleBase" id="RU003690"/>
    </source>
</evidence>
<proteinExistence type="inferred from homology"/>
<dbReference type="InterPro" id="IPR033132">
    <property type="entry name" value="GH_1_N_CS"/>
</dbReference>
<keyword evidence="3" id="KW-0378">Hydrolase</keyword>
<evidence type="ECO:0000313" key="9">
    <source>
        <dbReference type="RefSeq" id="XP_030752208.1"/>
    </source>
</evidence>
<evidence type="ECO:0000256" key="1">
    <source>
        <dbReference type="ARBA" id="ARBA00010838"/>
    </source>
</evidence>
<keyword evidence="5" id="KW-0326">Glycosidase</keyword>
<dbReference type="Gene3D" id="3.20.20.80">
    <property type="entry name" value="Glycosidases"/>
    <property type="match status" value="1"/>
</dbReference>
<reference evidence="9" key="1">
    <citation type="submission" date="2025-08" db="UniProtKB">
        <authorList>
            <consortium name="RefSeq"/>
        </authorList>
    </citation>
    <scope>IDENTIFICATION</scope>
    <source>
        <tissue evidence="9">Gonads</tissue>
    </source>
</reference>
<dbReference type="Pfam" id="PF00232">
    <property type="entry name" value="Glyco_hydro_1"/>
    <property type="match status" value="1"/>
</dbReference>
<protein>
    <submittedName>
        <fullName evidence="9">Myrosinase 1-like</fullName>
    </submittedName>
</protein>
<dbReference type="RefSeq" id="XP_030752208.1">
    <property type="nucleotide sequence ID" value="XM_030896348.1"/>
</dbReference>
<comment type="subunit">
    <text evidence="2">Homodimer.</text>
</comment>
<keyword evidence="4" id="KW-0325">Glycoprotein</keyword>
<dbReference type="InterPro" id="IPR001360">
    <property type="entry name" value="Glyco_hydro_1"/>
</dbReference>
<feature type="chain" id="PRO_5027002358" evidence="7">
    <location>
        <begin position="26"/>
        <end position="514"/>
    </location>
</feature>
<keyword evidence="7" id="KW-0732">Signal</keyword>
<dbReference type="PRINTS" id="PR00131">
    <property type="entry name" value="GLHYDRLASE1"/>
</dbReference>
<dbReference type="GeneID" id="115879460"/>
<organism evidence="8 9">
    <name type="scientific">Sitophilus oryzae</name>
    <name type="common">Rice weevil</name>
    <name type="synonym">Curculio oryzae</name>
    <dbReference type="NCBI Taxonomy" id="7048"/>
    <lineage>
        <taxon>Eukaryota</taxon>
        <taxon>Metazoa</taxon>
        <taxon>Ecdysozoa</taxon>
        <taxon>Arthropoda</taxon>
        <taxon>Hexapoda</taxon>
        <taxon>Insecta</taxon>
        <taxon>Pterygota</taxon>
        <taxon>Neoptera</taxon>
        <taxon>Endopterygota</taxon>
        <taxon>Coleoptera</taxon>
        <taxon>Polyphaga</taxon>
        <taxon>Cucujiformia</taxon>
        <taxon>Curculionidae</taxon>
        <taxon>Dryophthorinae</taxon>
        <taxon>Sitophilus</taxon>
    </lineage>
</organism>
<evidence type="ECO:0000256" key="5">
    <source>
        <dbReference type="ARBA" id="ARBA00023295"/>
    </source>
</evidence>
<evidence type="ECO:0000256" key="3">
    <source>
        <dbReference type="ARBA" id="ARBA00022801"/>
    </source>
</evidence>
<dbReference type="PROSITE" id="PS00653">
    <property type="entry name" value="GLYCOSYL_HYDROL_F1_2"/>
    <property type="match status" value="1"/>
</dbReference>
<evidence type="ECO:0000256" key="7">
    <source>
        <dbReference type="SAM" id="SignalP"/>
    </source>
</evidence>
<dbReference type="Proteomes" id="UP000504635">
    <property type="component" value="Unplaced"/>
</dbReference>
<dbReference type="PANTHER" id="PTHR10353">
    <property type="entry name" value="GLYCOSYL HYDROLASE"/>
    <property type="match status" value="1"/>
</dbReference>
<dbReference type="KEGG" id="soy:115879460"/>
<dbReference type="PANTHER" id="PTHR10353:SF36">
    <property type="entry name" value="LP05116P"/>
    <property type="match status" value="1"/>
</dbReference>
<accession>A0A6J2XL13</accession>
<sequence length="514" mass="58681">MLLLRKMKLLVACLYFIVALQLGFADDEEVSNIAFPDGFIWGYASAAYQVEGGWDADGKSESIWDYDAHNNPSWFPEGQNGDVACDAYHKTDEDVGLLVHQGVKAYRFSISWPRVLPTGLIDNINEQGIAYYKDLITKLKANNIEPIVTMHHWDHPRALEEQGGFLNDSLIIPAFVDYATLLWERFGDDVKWWATFNEPKQTCDGGYDTGGFSPRKTYSGRGGYICAHNVLRAHAKAYRVYDEKFRATQNGKVSMVLDTSWHGAGSNSTEDQIAAERQLLFHYGWFADPIVFGDYPDLMRQRVDERSKLQNLTESRLPTFTDEEKAELKGSYDFLTINMYTTDLAKWRDDDPIGEPSIYDDVGVTIYQPDDWERSISDYFRVVPWGARALVVWIKNRYGDDKGILVTENGYHDDGNNLTDLDTRGRFHKLYLSNLNDAIYIDGVNLTGYMAWSLMNDVEWYAGWLVNLGHYHVDFDSDNRTRTPKASAEYYRKVVTTNCLVDSCTASPIKLNLN</sequence>
<dbReference type="GO" id="GO:0008422">
    <property type="term" value="F:beta-glucosidase activity"/>
    <property type="evidence" value="ECO:0007669"/>
    <property type="project" value="TreeGrafter"/>
</dbReference>
<dbReference type="FunFam" id="3.20.20.80:FF:000013">
    <property type="entry name" value="lactase-phlorizin hydrolase"/>
    <property type="match status" value="1"/>
</dbReference>
<evidence type="ECO:0000256" key="4">
    <source>
        <dbReference type="ARBA" id="ARBA00023180"/>
    </source>
</evidence>
<dbReference type="AlphaFoldDB" id="A0A6J2XL13"/>
<dbReference type="InParanoid" id="A0A6J2XL13"/>
<evidence type="ECO:0000313" key="8">
    <source>
        <dbReference type="Proteomes" id="UP000504635"/>
    </source>
</evidence>
<feature type="signal peptide" evidence="7">
    <location>
        <begin position="1"/>
        <end position="25"/>
    </location>
</feature>
<keyword evidence="8" id="KW-1185">Reference proteome</keyword>
<dbReference type="GO" id="GO:0005975">
    <property type="term" value="P:carbohydrate metabolic process"/>
    <property type="evidence" value="ECO:0007669"/>
    <property type="project" value="InterPro"/>
</dbReference>
<dbReference type="InterPro" id="IPR017853">
    <property type="entry name" value="GH"/>
</dbReference>
<gene>
    <name evidence="9" type="primary">LOC115879460</name>
</gene>
<dbReference type="SUPFAM" id="SSF51445">
    <property type="entry name" value="(Trans)glycosidases"/>
    <property type="match status" value="1"/>
</dbReference>
<dbReference type="OrthoDB" id="65569at2759"/>
<name>A0A6J2XL13_SITOR</name>